<evidence type="ECO:0000256" key="2">
    <source>
        <dbReference type="SAM" id="SignalP"/>
    </source>
</evidence>
<dbReference type="AlphaFoldDB" id="A0A5C6M5G7"/>
<evidence type="ECO:0000313" key="3">
    <source>
        <dbReference type="EMBL" id="TWW09443.1"/>
    </source>
</evidence>
<accession>A0A5C6M5G7</accession>
<gene>
    <name evidence="3" type="ORF">E3A20_14260</name>
</gene>
<dbReference type="PANTHER" id="PTHR45588:SF1">
    <property type="entry name" value="WW DOMAIN-CONTAINING PROTEIN"/>
    <property type="match status" value="1"/>
</dbReference>
<dbReference type="EMBL" id="SRHE01000274">
    <property type="protein sequence ID" value="TWW09443.1"/>
    <property type="molecule type" value="Genomic_DNA"/>
</dbReference>
<evidence type="ECO:0000313" key="4">
    <source>
        <dbReference type="Proteomes" id="UP000321083"/>
    </source>
</evidence>
<feature type="region of interest" description="Disordered" evidence="1">
    <location>
        <begin position="442"/>
        <end position="466"/>
    </location>
</feature>
<name>A0A5C6M5G7_9PLAN</name>
<dbReference type="PANTHER" id="PTHR45588">
    <property type="entry name" value="TPR DOMAIN-CONTAINING PROTEIN"/>
    <property type="match status" value="1"/>
</dbReference>
<feature type="non-terminal residue" evidence="3">
    <location>
        <position position="466"/>
    </location>
</feature>
<reference evidence="3 4" key="1">
    <citation type="submission" date="2019-08" db="EMBL/GenBank/DDBJ databases">
        <title>100 year-old enigma solved: identification of Planctomyces bekefii, the type genus and species of the phylum Planctomycetes.</title>
        <authorList>
            <person name="Svetlana D.N."/>
            <person name="Overmann J."/>
        </authorList>
    </citation>
    <scope>NUCLEOTIDE SEQUENCE [LARGE SCALE GENOMIC DNA]</scope>
    <source>
        <strain evidence="3">Phe10_nw2017</strain>
    </source>
</reference>
<protein>
    <recommendedName>
        <fullName evidence="5">Alkyl hydroperoxide reductase</fullName>
    </recommendedName>
</protein>
<dbReference type="Proteomes" id="UP000321083">
    <property type="component" value="Unassembled WGS sequence"/>
</dbReference>
<proteinExistence type="predicted"/>
<evidence type="ECO:0000256" key="1">
    <source>
        <dbReference type="SAM" id="MobiDB-lite"/>
    </source>
</evidence>
<reference evidence="3 4" key="2">
    <citation type="submission" date="2019-08" db="EMBL/GenBank/DDBJ databases">
        <authorList>
            <person name="Henke P."/>
        </authorList>
    </citation>
    <scope>NUCLEOTIDE SEQUENCE [LARGE SCALE GENOMIC DNA]</scope>
    <source>
        <strain evidence="3">Phe10_nw2017</strain>
    </source>
</reference>
<keyword evidence="2" id="KW-0732">Signal</keyword>
<feature type="signal peptide" evidence="2">
    <location>
        <begin position="1"/>
        <end position="27"/>
    </location>
</feature>
<evidence type="ECO:0008006" key="5">
    <source>
        <dbReference type="Google" id="ProtNLM"/>
    </source>
</evidence>
<feature type="chain" id="PRO_5022726127" description="Alkyl hydroperoxide reductase" evidence="2">
    <location>
        <begin position="28"/>
        <end position="466"/>
    </location>
</feature>
<sequence>MKMPSGFLSLGCLQYSGVILATWISAAATGQEATTPAAGAAGAATAPAAAAPAEAAKAEPVKEGHSVHGEVFNEGPRQAAWLMPGMGAVRFPATSVSEEARLFVQQGVAQLHGYWYFESERSFRQAAMLDPDCAIAYWGMAMSNRGNPGRAKGFIAEGMKRREKASRREKLLIEAFDRLINAKADNDGERESRANRYVSDLEDLLLEFPDDIETKTILCEFFWAGRREGLKMPSQLAVDAMIQEVLDVEPLHPVHHFRIHLWDGRKPEKALQSSALGGLASPGIAHMWHMPGHIYSRLRRYHDAVWQQEASARVDHAHMMRDRVLPDQIHNFAHNNEWCIRNMIAIGRAFDAEALAGNMLSLPQHPKYNDINRIGSFRYGRERLLEVLEAFERWDRIAALQSDVSFADSGNTEEDLKRDRAIAAALAALGRAGESAGIRAKLQASMDGEKQKQSEAVAEAEKKARE</sequence>
<feature type="compositionally biased region" description="Basic and acidic residues" evidence="1">
    <location>
        <begin position="447"/>
        <end position="466"/>
    </location>
</feature>
<comment type="caution">
    <text evidence="3">The sequence shown here is derived from an EMBL/GenBank/DDBJ whole genome shotgun (WGS) entry which is preliminary data.</text>
</comment>
<organism evidence="3 4">
    <name type="scientific">Planctomyces bekefii</name>
    <dbReference type="NCBI Taxonomy" id="1653850"/>
    <lineage>
        <taxon>Bacteria</taxon>
        <taxon>Pseudomonadati</taxon>
        <taxon>Planctomycetota</taxon>
        <taxon>Planctomycetia</taxon>
        <taxon>Planctomycetales</taxon>
        <taxon>Planctomycetaceae</taxon>
        <taxon>Planctomyces</taxon>
    </lineage>
</organism>
<keyword evidence="4" id="KW-1185">Reference proteome</keyword>